<evidence type="ECO:0000259" key="5">
    <source>
        <dbReference type="PROSITE" id="PS50197"/>
    </source>
</evidence>
<evidence type="ECO:0000256" key="1">
    <source>
        <dbReference type="ARBA" id="ARBA00022574"/>
    </source>
</evidence>
<feature type="non-terminal residue" evidence="7">
    <location>
        <position position="1"/>
    </location>
</feature>
<dbReference type="PROSITE" id="PS50082">
    <property type="entry name" value="WD_REPEATS_2"/>
    <property type="match status" value="1"/>
</dbReference>
<dbReference type="SUPFAM" id="SSF81837">
    <property type="entry name" value="BEACH domain"/>
    <property type="match status" value="1"/>
</dbReference>
<dbReference type="OrthoDB" id="26681at2759"/>
<feature type="compositionally biased region" description="Polar residues" evidence="4">
    <location>
        <begin position="124"/>
        <end position="133"/>
    </location>
</feature>
<dbReference type="PANTHER" id="PTHR13743:SF86">
    <property type="entry name" value="LYSOSOMAL-TRAFFICKING REGULATOR"/>
    <property type="match status" value="1"/>
</dbReference>
<dbReference type="Pfam" id="PF02138">
    <property type="entry name" value="Beach"/>
    <property type="match status" value="1"/>
</dbReference>
<dbReference type="SUPFAM" id="SSF50729">
    <property type="entry name" value="PH domain-like"/>
    <property type="match status" value="1"/>
</dbReference>
<dbReference type="InterPro" id="IPR016024">
    <property type="entry name" value="ARM-type_fold"/>
</dbReference>
<evidence type="ECO:0000313" key="7">
    <source>
        <dbReference type="EMBL" id="NXI66608.1"/>
    </source>
</evidence>
<feature type="region of interest" description="Disordered" evidence="4">
    <location>
        <begin position="1179"/>
        <end position="1202"/>
    </location>
</feature>
<dbReference type="SUPFAM" id="SSF50978">
    <property type="entry name" value="WD40 repeat-like"/>
    <property type="match status" value="1"/>
</dbReference>
<dbReference type="CDD" id="cd01201">
    <property type="entry name" value="PH_BEACH"/>
    <property type="match status" value="1"/>
</dbReference>
<feature type="compositionally biased region" description="Basic and acidic residues" evidence="4">
    <location>
        <begin position="1179"/>
        <end position="1193"/>
    </location>
</feature>
<gene>
    <name evidence="7" type="primary">Lyst</name>
    <name evidence="7" type="ORF">ANSSEM_R02472</name>
</gene>
<dbReference type="PROSITE" id="PS50294">
    <property type="entry name" value="WD_REPEATS_REGION"/>
    <property type="match status" value="1"/>
</dbReference>
<dbReference type="Pfam" id="PF00400">
    <property type="entry name" value="WD40"/>
    <property type="match status" value="2"/>
</dbReference>
<evidence type="ECO:0000259" key="6">
    <source>
        <dbReference type="PROSITE" id="PS51783"/>
    </source>
</evidence>
<dbReference type="InterPro" id="IPR001680">
    <property type="entry name" value="WD40_rpt"/>
</dbReference>
<keyword evidence="1 3" id="KW-0853">WD repeat</keyword>
<dbReference type="Gene3D" id="2.130.10.10">
    <property type="entry name" value="YVTN repeat-like/Quinoprotein amine dehydrogenase"/>
    <property type="match status" value="2"/>
</dbReference>
<dbReference type="PROSITE" id="PS50197">
    <property type="entry name" value="BEACH"/>
    <property type="match status" value="1"/>
</dbReference>
<feature type="region of interest" description="Disordered" evidence="4">
    <location>
        <begin position="113"/>
        <end position="177"/>
    </location>
</feature>
<dbReference type="InterPro" id="IPR000409">
    <property type="entry name" value="BEACH_dom"/>
</dbReference>
<dbReference type="InterPro" id="IPR036322">
    <property type="entry name" value="WD40_repeat_dom_sf"/>
</dbReference>
<evidence type="ECO:0000256" key="4">
    <source>
        <dbReference type="SAM" id="MobiDB-lite"/>
    </source>
</evidence>
<comment type="caution">
    <text evidence="7">The sequence shown here is derived from an EMBL/GenBank/DDBJ whole genome shotgun (WGS) entry which is preliminary data.</text>
</comment>
<dbReference type="InterPro" id="IPR015943">
    <property type="entry name" value="WD40/YVTN_repeat-like_dom_sf"/>
</dbReference>
<feature type="compositionally biased region" description="Basic residues" evidence="4">
    <location>
        <begin position="138"/>
        <end position="155"/>
    </location>
</feature>
<dbReference type="InterPro" id="IPR050865">
    <property type="entry name" value="BEACH_Domain"/>
</dbReference>
<reference evidence="7 8" key="1">
    <citation type="submission" date="2019-09" db="EMBL/GenBank/DDBJ databases">
        <title>Bird 10,000 Genomes (B10K) Project - Family phase.</title>
        <authorList>
            <person name="Zhang G."/>
        </authorList>
    </citation>
    <scope>NUCLEOTIDE SEQUENCE [LARGE SCALE GENOMIC DNA]</scope>
    <source>
        <strain evidence="7">B10K-DU-001-57</strain>
        <tissue evidence="7">Muscle</tissue>
    </source>
</reference>
<dbReference type="PANTHER" id="PTHR13743">
    <property type="entry name" value="BEIGE/BEACH-RELATED"/>
    <property type="match status" value="1"/>
</dbReference>
<protein>
    <submittedName>
        <fullName evidence="7">LYST regulator</fullName>
    </submittedName>
</protein>
<dbReference type="InterPro" id="IPR011993">
    <property type="entry name" value="PH-like_dom_sf"/>
</dbReference>
<name>A0A7K9V1F4_ANSSE</name>
<evidence type="ECO:0000256" key="2">
    <source>
        <dbReference type="ARBA" id="ARBA00022737"/>
    </source>
</evidence>
<feature type="non-terminal residue" evidence="7">
    <location>
        <position position="3801"/>
    </location>
</feature>
<sequence length="3801" mass="427291">MSSASNSLAREFLTDVNRLCNAVVQRAEAKEDEEEETHMAALGQYLVQGRGFVLLTTLNSNIDQELTCREELLTLLLSLLPLVWKIPVQEEKAIGFNVPSTVDVCLTKENNSSSVKSTQEKLGSDGSTRSSLRASVKLNHRSRKRGRLHKTTHRYSVRDARRSQLSTSDSEGNSDDKTTVMMKHRRSQFLQPFLTYPARDSYLLGRSDYLPAEIVQNSNLDAPNLENSSQVIPGHELNPETLNEPAAGIAESNMDNSPFDLCHVLLSLLEKVCKFDITLNHSSALSASVVPTLTEFLSGFGDCCNVSNTENEVVSAGWTEEPVALIQRMLFRTVLRLMSLDVSNTETMPDNLRRNLIDLLKAALKIRNCLEKQLDPFAPGYKKTLQQPVQDEFVFSRYHHRALLLPEVIEGVLQILICCLQGAASNPFYFSQAIDLVHEFIQHQGFKLFEVTVLQMEWLCMKNEGVTGEASEHLKALINSILKIISTVKKVKSEQLHQSMCTRKRHRRCEYSHFMHHHRDLSGLSVSAFKNQASKNPFETADGEVHYPDRCCCIAVCAHQCLHLLQQVSLSSTCVQILSGVHNVGICCCMDPKSVIVPLLHASKLPILKNFQQHILNILNKFILDQLGGAEVSPKIIQASCNICTVDCEQLSQLEDALQGNSNDAGLASSSSCRVQGILPSSGSEDMLLRWAALEAYQDIVFEEDKLHGMQIASHICHLIQKGNAVVQWKLYNCVYNPVLQKGVELACHAQQLGITTADKHTCGYHSHCLPYEVLQIYLQTLPALLKSRIIRNLFLSCNGVNQMTELHYLDTLRSHSLKVLETLILCLGDQQKDQAMPELEGLNSEHKVSMPDLPTSLCSQHTVSEVPQSLSKFYAGLKEAYPKKKKFESQDIHVNTINLFLCVAFLCVSKEADGDLDSANDSEDTSGYDSTASEPLGHKLPCLSLESLTLPSLEHIHRAADIWSMCCCIYFHSSVFQRQFHRLGGFEACHRLLILIIQKLAKNEKEQEKKEKVLSESKISHGSPRAELLNKDDSVSFPKSGEMTQLELNSSDGLAGAEQLVSECVSCDSSVTREYASVTSVADLEEIKTSVREETEWALQGIRLLEALLTICLHSASTMQQKMEVEIFHQNACVDDILLQIREQLAQSKVLETDLAKPLFDSLLRVALGTFSADLDRSEEKMEKTHYTEKEPVPQPGDISEEAEESQCCSLKLFAEEEGYEADSESNPDDSETKDEGADTKAEPGCTDPSGYFNDLTENINQGELIYPEICMLELNLLSAGNASLDVLAHVFQSCLKIISQKERNATVLIEQGAVKHILGGFMNILTQTESSFHACQVVLVDLLVSLMSSQTCSEELTLLLRVFLEKTPCTEILLKGVLKIIETNIYMNPLQYLAFPLLHGTNLSSSSSQKSAGTSNSKTAGLVKRAKFSQNKKEADGENLSHQLLSSWHVAPIHLPLVGQNCWPHMSEGFSVSLWFHLECVHETENTTEKGKKIKKRSRLLAVRENSFDSTEETKSIGMEYLSLGDKLVEDGCIHIISLGSKALMIQIWADLNTGAFIFRMCMDPNDEMKAGLLAQAESPENVFLVGRWQHLAITYLQQPEGKKNIHGKLLLWVSGQRKCEINLDYALPRKSSLSSDSNKTFCMIGHWTSSQEELLRLSGKWDLGNLLLFNGAKIGPEEAFYLYTCGPDFTSVMPCKYGKTLTECSKYINKDILQCEQVKELFMTKKEVDVGPLIESLAVVYTTCCPGQYTIYEPVIRLKGQVKTVPSQRPFSSKEVQSNVLDSHHLKTLQPVEYKTLQGILHEIGGTGVFVFLFARVVEISSCEDTQALALQLILSLTKYNQQRIQEMKNCNGYSMIHRVLIKPKCIVGFCMLKTLLEGCCSGEILHINENGQFILDTESTAVIQDVQLLEKLLLDWKIWSKAKLGVWETLLAALEILIRANHHQQMFNIKQLLKAQVVHHFLLTCQVLQEHKEGHLASLPREVCRSFVKIIEEVLGSPPDLELLTLVFNFLLAVHPPTNTYVCHNPTNFYFSLHIDGKIFQEKVESLMYLRNSSSGGKSIDSSAFVVTTPTGFAALPLEGNTSKASAQQEISSQVPKRLCKSLPASPTSSPQVHQKRLIERLGRSIDDLQNIGKHDYIGLQGKTGFVRHSETIKRVQEDFLSSCESAKTVCDSELTSAETFEDIPKEEESSENAFESKEADADLKCNEGGAAAEPLLRRPDNLKGLTSLQKSQSNFAGLGLAFSVHGGSSAIARWPSFADKNVLPEEWESLAFSSANENTRKTYGSSDERYTEDCIVLICCGLYDLLRGVLLLLPDVMLEDVMDKLIQPDYLIVLVNHPSPLIQQGVIKLLDAYFNRAKREQKEKFLKNRGFSLLANQLYLHQGTQEVVECFLEMLFGRSVGLDEEFDLEDVKNVGLFQKWCVIPVLGLIENSLYDNVLLHNCFCLLLQIINSCSKVADLLLDNGLLYVLCNTLAALNGLETNIPLNDYKLLACDIQQLLVAVAIHACSSSGSQYFRVIEDLIVLLGHLQNSKNTRMQNMAVALQLRVLHAAMELIKTTANQDAQEQAGSVPSLSAPHRAMFQKRKGIAGSRKFSLAQSDALLMKMRSVASEEFHMMMQRRMSQENPIQATETEFVQRLQRLTVLAVNRLIYLASTEECLDVLGITETASQSGLSASQLEVHEEENQQELPNRTNPFLKEMFKMLVEGIKLSLGTSRMNAPKQQWKRILLSCKDTFRTQLGRLLVHILSPARPLQERKQALELVHEVNHQEIMRDCLSPTLQHGPKLVLYLYELMHNHNDEMTKEQQLAAGDFVNTLKCCGYKCIPLSTRPKPDLIKALKEDQKKYEMEEDVNKAAWEKTMANNRQNLFQRLDTKSKDISKIAGDITQAVSLSQGMERKKVIQHIRGMYKAELSASRHWQELVQQLTHDRALWYDPVYYPTSWQLDPTEGPNRERRRLQRCYLTIPNKYLLPDRQKQEGMIKPPLSYLFEDKTHSSHSSTVKDKAASEHIRVNRRCISVAPSRETAGELLLGKCGMYFVEDNASDTIENSSFHGETEPASFSWTYEEIKEVHKRWWQLRDNAVEIFLTNGRTLLLAFDNTKVRDDVYHNILTNNLPNLLEYGNITALTHLWCTGQITNFEYLTHLNKHAGRSFNDLMQYPVFPFILSDYTNETLDLNDPSVYRNLVKPIAVQSKEKEDRYVDTYKYLEEEYRKGAREDDPMPPVQPYHYGSHYSNSGTVLHFLVRLPPFTKMFLAYQDQSFDIPDRTFHSTNTTWRLSSYESMTDVKELIPEFFYLPDFLVNREGFDFGVRQNGDRVNHVNLPPWARNDPRLFILIHRQALESDHVSQTICHWIDLVFGYKQKGKASVQAINVFHPATYFGMDVSAVEDPVQRRALETMIKTYGQTPRQLFHAAHVSRPGSRLIMEGELPAAMGLLVQFAFRETREHTKEVIYPSPLPWIKGLKWGEYVGSPSAPDPVVCFSQPHGERFGSLQALPTKAICGLSRKFCLLMIYSKEQGVRSMHSTDIQWSAILSWGYADNILRLKSKQSEPPVNFIQSSQFHQVTSCAWVPDSCQLFTGSKSGVITAYMNRFTSNTPSEIEMESQVHLYGHTAEITSLFVCKPYSIMISVSKDGTCIIWDLNRLCYVQSLAGHKSPVTAVSASETTGDIATVCDSVGGGSDLRLWTVNGDLVGHVHCRESICSVAFSNQPEGVSVNVIAGGLENGVVRLWSTWDLKPVREITFSKSAKPIVSLTFSCDGHHLFTANSDGNVIAWCRKDQQRLKLPMFYSFLSSYAAG</sequence>
<dbReference type="PROSITE" id="PS00678">
    <property type="entry name" value="WD_REPEATS_1"/>
    <property type="match status" value="1"/>
</dbReference>
<dbReference type="Proteomes" id="UP000567872">
    <property type="component" value="Unassembled WGS sequence"/>
</dbReference>
<keyword evidence="8" id="KW-1185">Reference proteome</keyword>
<feature type="repeat" description="WD" evidence="3">
    <location>
        <begin position="3612"/>
        <end position="3646"/>
    </location>
</feature>
<organism evidence="7 8">
    <name type="scientific">Anseranas semipalmata</name>
    <name type="common">Magpie goose</name>
    <name type="synonym">Anas semipalmata</name>
    <dbReference type="NCBI Taxonomy" id="8851"/>
    <lineage>
        <taxon>Eukaryota</taxon>
        <taxon>Metazoa</taxon>
        <taxon>Chordata</taxon>
        <taxon>Craniata</taxon>
        <taxon>Vertebrata</taxon>
        <taxon>Euteleostomi</taxon>
        <taxon>Archelosauria</taxon>
        <taxon>Archosauria</taxon>
        <taxon>Dinosauria</taxon>
        <taxon>Saurischia</taxon>
        <taxon>Theropoda</taxon>
        <taxon>Coelurosauria</taxon>
        <taxon>Aves</taxon>
        <taxon>Neognathae</taxon>
        <taxon>Galloanserae</taxon>
        <taxon>Anseriformes</taxon>
        <taxon>Anseranatidae</taxon>
        <taxon>Anseranas</taxon>
    </lineage>
</organism>
<dbReference type="EMBL" id="VXAA01003009">
    <property type="protein sequence ID" value="NXI66608.1"/>
    <property type="molecule type" value="Genomic_DNA"/>
</dbReference>
<accession>A0A7K9V1F4</accession>
<dbReference type="SMART" id="SM01026">
    <property type="entry name" value="Beach"/>
    <property type="match status" value="1"/>
</dbReference>
<dbReference type="SMART" id="SM00320">
    <property type="entry name" value="WD40"/>
    <property type="match status" value="5"/>
</dbReference>
<dbReference type="SUPFAM" id="SSF48371">
    <property type="entry name" value="ARM repeat"/>
    <property type="match status" value="1"/>
</dbReference>
<dbReference type="InterPro" id="IPR019775">
    <property type="entry name" value="WD40_repeat_CS"/>
</dbReference>
<feature type="domain" description="BEACH-type PH" evidence="6">
    <location>
        <begin position="3009"/>
        <end position="3115"/>
    </location>
</feature>
<keyword evidence="2" id="KW-0677">Repeat</keyword>
<feature type="region of interest" description="Disordered" evidence="4">
    <location>
        <begin position="1220"/>
        <end position="1254"/>
    </location>
</feature>
<feature type="domain" description="BEACH" evidence="5">
    <location>
        <begin position="3120"/>
        <end position="3422"/>
    </location>
</feature>
<dbReference type="CDD" id="cd06071">
    <property type="entry name" value="Beach"/>
    <property type="match status" value="1"/>
</dbReference>
<dbReference type="FunFam" id="2.130.10.10:FF:000292">
    <property type="entry name" value="Lysosomal trafficking regulator"/>
    <property type="match status" value="1"/>
</dbReference>
<dbReference type="PROSITE" id="PS51783">
    <property type="entry name" value="PH_BEACH"/>
    <property type="match status" value="1"/>
</dbReference>
<dbReference type="Gene3D" id="1.10.1540.10">
    <property type="entry name" value="BEACH domain"/>
    <property type="match status" value="1"/>
</dbReference>
<dbReference type="InterPro" id="IPR036372">
    <property type="entry name" value="BEACH_dom_sf"/>
</dbReference>
<dbReference type="FunFam" id="1.10.1540.10:FF:000001">
    <property type="entry name" value="neurobeachin isoform X1"/>
    <property type="match status" value="1"/>
</dbReference>
<dbReference type="Pfam" id="PF14844">
    <property type="entry name" value="PH_BEACH"/>
    <property type="match status" value="1"/>
</dbReference>
<evidence type="ECO:0000313" key="8">
    <source>
        <dbReference type="Proteomes" id="UP000567872"/>
    </source>
</evidence>
<dbReference type="Gene3D" id="2.30.29.30">
    <property type="entry name" value="Pleckstrin-homology domain (PH domain)/Phosphotyrosine-binding domain (PTB)"/>
    <property type="match status" value="1"/>
</dbReference>
<proteinExistence type="predicted"/>
<feature type="compositionally biased region" description="Acidic residues" evidence="4">
    <location>
        <begin position="1220"/>
        <end position="1234"/>
    </location>
</feature>
<evidence type="ECO:0000256" key="3">
    <source>
        <dbReference type="PROSITE-ProRule" id="PRU00221"/>
    </source>
</evidence>
<dbReference type="InterPro" id="IPR023362">
    <property type="entry name" value="PH-BEACH_dom"/>
</dbReference>